<evidence type="ECO:0000259" key="1">
    <source>
        <dbReference type="Pfam" id="PF07883"/>
    </source>
</evidence>
<dbReference type="CDD" id="cd02230">
    <property type="entry name" value="cupin_HP0902-like"/>
    <property type="match status" value="1"/>
</dbReference>
<dbReference type="EMBL" id="RXGA01000003">
    <property type="protein sequence ID" value="RWX73384.1"/>
    <property type="molecule type" value="Genomic_DNA"/>
</dbReference>
<dbReference type="PANTHER" id="PTHR37694:SF1">
    <property type="entry name" value="SLR8022 PROTEIN"/>
    <property type="match status" value="1"/>
</dbReference>
<dbReference type="InterPro" id="IPR014710">
    <property type="entry name" value="RmlC-like_jellyroll"/>
</dbReference>
<organism evidence="2 3">
    <name type="scientific">Methanosuratincola subterraneus</name>
    <dbReference type="NCBI Taxonomy" id="2593994"/>
    <lineage>
        <taxon>Archaea</taxon>
        <taxon>Thermoproteota</taxon>
        <taxon>Methanosuratincolia</taxon>
        <taxon>Candidatus Methanomethylicales</taxon>
        <taxon>Candidatus Methanomethylicaceae</taxon>
        <taxon>Candidatus Methanosuratincola (ex Vanwonterghem et al. 2016)</taxon>
    </lineage>
</organism>
<feature type="domain" description="Cupin type-2" evidence="1">
    <location>
        <begin position="32"/>
        <end position="95"/>
    </location>
</feature>
<dbReference type="AlphaFoldDB" id="A0A3S3REG7"/>
<dbReference type="Pfam" id="PF07883">
    <property type="entry name" value="Cupin_2"/>
    <property type="match status" value="1"/>
</dbReference>
<protein>
    <recommendedName>
        <fullName evidence="1">Cupin type-2 domain-containing protein</fullName>
    </recommendedName>
</protein>
<evidence type="ECO:0000313" key="2">
    <source>
        <dbReference type="EMBL" id="RWX73384.1"/>
    </source>
</evidence>
<dbReference type="Gene3D" id="2.60.120.10">
    <property type="entry name" value="Jelly Rolls"/>
    <property type="match status" value="1"/>
</dbReference>
<dbReference type="Proteomes" id="UP000288215">
    <property type="component" value="Unassembled WGS sequence"/>
</dbReference>
<comment type="caution">
    <text evidence="2">The sequence shown here is derived from an EMBL/GenBank/DDBJ whole genome shotgun (WGS) entry which is preliminary data.</text>
</comment>
<gene>
    <name evidence="2" type="ORF">Metus_1358</name>
</gene>
<evidence type="ECO:0000313" key="3">
    <source>
        <dbReference type="Proteomes" id="UP000288215"/>
    </source>
</evidence>
<reference evidence="2 3" key="1">
    <citation type="submission" date="2018-12" db="EMBL/GenBank/DDBJ databases">
        <title>The complete genome of the methanogenic archaea of the candidate phylum Verstraetearchaeota, obtained from the metagenome of underground thermal water.</title>
        <authorList>
            <person name="Kadnikov V.V."/>
            <person name="Mardanov A.V."/>
            <person name="Beletsky A.V."/>
            <person name="Karnachuk O.V."/>
            <person name="Ravin N.V."/>
        </authorList>
    </citation>
    <scope>NUCLEOTIDE SEQUENCE [LARGE SCALE GENOMIC DNA]</scope>
    <source>
        <strain evidence="2">Ch88</strain>
    </source>
</reference>
<dbReference type="InterPro" id="IPR013096">
    <property type="entry name" value="Cupin_2"/>
</dbReference>
<dbReference type="SUPFAM" id="SSF51182">
    <property type="entry name" value="RmlC-like cupins"/>
    <property type="match status" value="1"/>
</dbReference>
<accession>A0A3S3REG7</accession>
<dbReference type="PANTHER" id="PTHR37694">
    <property type="entry name" value="SLR8022 PROTEIN"/>
    <property type="match status" value="1"/>
</dbReference>
<sequence>MKFKTKELVNYQTNSIVSSVLLDEDCGSLTIFAFDQGQKLSEHTAPYDAFIQIIEGHAEITIQGEKHLLDEGDSIILPANKPHAVNASKRFKMLLFMIKK</sequence>
<name>A0A3S3REG7_METS7</name>
<dbReference type="InterPro" id="IPR011051">
    <property type="entry name" value="RmlC_Cupin_sf"/>
</dbReference>
<proteinExistence type="predicted"/>